<dbReference type="EMBL" id="JAMPKX010000004">
    <property type="protein sequence ID" value="MEP0947634.1"/>
    <property type="molecule type" value="Genomic_DNA"/>
</dbReference>
<dbReference type="Proteomes" id="UP001482513">
    <property type="component" value="Unassembled WGS sequence"/>
</dbReference>
<evidence type="ECO:0000313" key="1">
    <source>
        <dbReference type="EMBL" id="MEP0947634.1"/>
    </source>
</evidence>
<organism evidence="1 2">
    <name type="scientific">Leptolyngbya subtilissima DQ-A4</name>
    <dbReference type="NCBI Taxonomy" id="2933933"/>
    <lineage>
        <taxon>Bacteria</taxon>
        <taxon>Bacillati</taxon>
        <taxon>Cyanobacteriota</taxon>
        <taxon>Cyanophyceae</taxon>
        <taxon>Leptolyngbyales</taxon>
        <taxon>Leptolyngbyaceae</taxon>
        <taxon>Leptolyngbya group</taxon>
        <taxon>Leptolyngbya</taxon>
    </lineage>
</organism>
<accession>A0ABV0K4D4</accession>
<gene>
    <name evidence="1" type="ORF">NC992_12190</name>
</gene>
<comment type="caution">
    <text evidence="1">The sequence shown here is derived from an EMBL/GenBank/DDBJ whole genome shotgun (WGS) entry which is preliminary data.</text>
</comment>
<dbReference type="Pfam" id="PF14433">
    <property type="entry name" value="SUKH-3"/>
    <property type="match status" value="1"/>
</dbReference>
<dbReference type="InterPro" id="IPR025850">
    <property type="entry name" value="SUKH-3"/>
</dbReference>
<proteinExistence type="predicted"/>
<name>A0ABV0K4D4_9CYAN</name>
<evidence type="ECO:0000313" key="2">
    <source>
        <dbReference type="Proteomes" id="UP001482513"/>
    </source>
</evidence>
<reference evidence="1 2" key="1">
    <citation type="submission" date="2022-04" db="EMBL/GenBank/DDBJ databases">
        <title>Positive selection, recombination, and allopatry shape intraspecific diversity of widespread and dominant cyanobacteria.</title>
        <authorList>
            <person name="Wei J."/>
            <person name="Shu W."/>
            <person name="Hu C."/>
        </authorList>
    </citation>
    <scope>NUCLEOTIDE SEQUENCE [LARGE SCALE GENOMIC DNA]</scope>
    <source>
        <strain evidence="1 2">DQ-A4</strain>
    </source>
</reference>
<dbReference type="RefSeq" id="WP_190702879.1">
    <property type="nucleotide sequence ID" value="NZ_JAMPKX010000004.1"/>
</dbReference>
<protein>
    <submittedName>
        <fullName evidence="1">SUKH-3 domain-containing protein</fullName>
    </submittedName>
</protein>
<keyword evidence="2" id="KW-1185">Reference proteome</keyword>
<sequence>MEIPTDILPFFQSAGWYPEHRVALPDKAQSLIPEGHPAAMILSTFGGLKVGRVGSGEECAASDIIFGLIEDSEDAVRRWNDLLKTKLIGVAEYHHSHGKLFVDTVGKCYSLGLQGTFCFEGDNFNEAFRNLLLGRRSRPMLLPGEESVMVYGEIYTVESPEVYRY</sequence>